<dbReference type="SUPFAM" id="SSF48371">
    <property type="entry name" value="ARM repeat"/>
    <property type="match status" value="1"/>
</dbReference>
<dbReference type="GO" id="GO:0003341">
    <property type="term" value="P:cilium movement"/>
    <property type="evidence" value="ECO:0007669"/>
    <property type="project" value="TreeGrafter"/>
</dbReference>
<dbReference type="PANTHER" id="PTHR23314">
    <property type="entry name" value="SPERM-ASSOCIATED ANTIGEN 6 ARMADILLO REPEAT-CONTAINING"/>
    <property type="match status" value="1"/>
</dbReference>
<dbReference type="SMART" id="SM00185">
    <property type="entry name" value="ARM"/>
    <property type="match status" value="6"/>
</dbReference>
<dbReference type="InterPro" id="IPR016024">
    <property type="entry name" value="ARM-type_fold"/>
</dbReference>
<dbReference type="OrthoDB" id="7537227at2759"/>
<proteinExistence type="predicted"/>
<dbReference type="InterPro" id="IPR011989">
    <property type="entry name" value="ARM-like"/>
</dbReference>
<dbReference type="Gene3D" id="1.25.10.10">
    <property type="entry name" value="Leucine-rich Repeat Variant"/>
    <property type="match status" value="2"/>
</dbReference>
<dbReference type="Proteomes" id="UP000694846">
    <property type="component" value="Unplaced"/>
</dbReference>
<dbReference type="PANTHER" id="PTHR23314:SF0">
    <property type="entry name" value="SPERM-ASSOCIATED ANTIGEN 6"/>
    <property type="match status" value="1"/>
</dbReference>
<reference evidence="2" key="1">
    <citation type="submission" date="2025-08" db="UniProtKB">
        <authorList>
            <consortium name="RefSeq"/>
        </authorList>
    </citation>
    <scope>IDENTIFICATION</scope>
    <source>
        <tissue evidence="2">Whole body</tissue>
    </source>
</reference>
<protein>
    <submittedName>
        <fullName evidence="2">Sperm-associated antigen 6-like</fullName>
    </submittedName>
</protein>
<evidence type="ECO:0000313" key="1">
    <source>
        <dbReference type="Proteomes" id="UP000694846"/>
    </source>
</evidence>
<sequence>MYKRLRPWISVTIHYRIRRYLKLFEEIETTQKKDNYLFEMFYIVPTFMQSNHIFIRHVVYEIHFILKNAFDNYAKSQLTFIQSITDLAAKPNYVECLYENNVIDIVLPLVTNINPTVRMNAVLSLARLAGNSENCAKQILCSKDLLNRLLGQIIKENKYYKKSCMHLIKSLSKYSAINSKIVLKECGGINALLTCMKDFDVYVREGAMQAITSIARHDASLSQFLIDSGVLPQIISCLKEQHQNLKLCALTVLDEIAKQNQHLAQIVVEVSTLPLVMNYLSQNFTDVKVQRSALILLKNIVKHSLLLTESAIESNLFPEILLLMAHPDELIRVNAAKVICEIVKQSVQIAQLVVNNGGIASLINVISCSKEHPATPAILALGYISAMSPLLASAVIQSKGLLHLIAILKSNVDRFTKAGAIWTIGLIGQHSSEHSRSVAASDALNIMMDIYINSNLENECKHKCRTALQLILKECDDYTVFENLLTPSTPVEIMTFILNKISKILPKNTKSRRSFITNGLLKMIQNLKPEIDSELFQVIQAVNCCFPEDIIQMVAGDFPETVMKKVDKYVPENHCLFYNRQVKDGKIPPPNEPYLSGEE</sequence>
<dbReference type="RefSeq" id="XP_025418120.1">
    <property type="nucleotide sequence ID" value="XM_025562335.1"/>
</dbReference>
<dbReference type="GO" id="GO:0015630">
    <property type="term" value="C:microtubule cytoskeleton"/>
    <property type="evidence" value="ECO:0007669"/>
    <property type="project" value="TreeGrafter"/>
</dbReference>
<accession>A0A8B8G5Y3</accession>
<keyword evidence="1" id="KW-1185">Reference proteome</keyword>
<dbReference type="InterPro" id="IPR000225">
    <property type="entry name" value="Armadillo"/>
</dbReference>
<dbReference type="GeneID" id="112688916"/>
<evidence type="ECO:0000313" key="2">
    <source>
        <dbReference type="RefSeq" id="XP_025418120.1"/>
    </source>
</evidence>
<name>A0A8B8G5Y3_9HEMI</name>
<gene>
    <name evidence="2" type="primary">LOC112688916</name>
</gene>
<organism evidence="1 2">
    <name type="scientific">Sipha flava</name>
    <name type="common">yellow sugarcane aphid</name>
    <dbReference type="NCBI Taxonomy" id="143950"/>
    <lineage>
        <taxon>Eukaryota</taxon>
        <taxon>Metazoa</taxon>
        <taxon>Ecdysozoa</taxon>
        <taxon>Arthropoda</taxon>
        <taxon>Hexapoda</taxon>
        <taxon>Insecta</taxon>
        <taxon>Pterygota</taxon>
        <taxon>Neoptera</taxon>
        <taxon>Paraneoptera</taxon>
        <taxon>Hemiptera</taxon>
        <taxon>Sternorrhyncha</taxon>
        <taxon>Aphidomorpha</taxon>
        <taxon>Aphidoidea</taxon>
        <taxon>Aphididae</taxon>
        <taxon>Sipha</taxon>
    </lineage>
</organism>
<dbReference type="AlphaFoldDB" id="A0A8B8G5Y3"/>
<dbReference type="GO" id="GO:0008017">
    <property type="term" value="F:microtubule binding"/>
    <property type="evidence" value="ECO:0007669"/>
    <property type="project" value="TreeGrafter"/>
</dbReference>